<evidence type="ECO:0000256" key="3">
    <source>
        <dbReference type="ARBA" id="ARBA00023012"/>
    </source>
</evidence>
<evidence type="ECO:0000256" key="1">
    <source>
        <dbReference type="ARBA" id="ARBA00022679"/>
    </source>
</evidence>
<dbReference type="InterPro" id="IPR011712">
    <property type="entry name" value="Sig_transdc_His_kin_sub3_dim/P"/>
</dbReference>
<keyword evidence="4" id="KW-0812">Transmembrane</keyword>
<feature type="domain" description="Signal transduction histidine kinase subgroup 3 dimerisation and phosphoacceptor" evidence="6">
    <location>
        <begin position="246"/>
        <end position="314"/>
    </location>
</feature>
<reference evidence="7 8" key="1">
    <citation type="submission" date="2017-06" db="EMBL/GenBank/DDBJ databases">
        <title>Complete Genome Sequence of the Soil Carbazole-Degrading Bacterium Nocardioides aromaticivorans IC177.</title>
        <authorList>
            <person name="Vejarano F."/>
            <person name="Suzuki-Minakuchi C."/>
            <person name="Ohtsubo Y."/>
            <person name="Tsuda M."/>
            <person name="Okada K."/>
            <person name="Nojiri H."/>
        </authorList>
    </citation>
    <scope>NUCLEOTIDE SEQUENCE [LARGE SCALE GENOMIC DNA]</scope>
    <source>
        <strain evidence="7 8">IC177</strain>
    </source>
</reference>
<evidence type="ECO:0000313" key="7">
    <source>
        <dbReference type="EMBL" id="QSR25753.1"/>
    </source>
</evidence>
<feature type="domain" description="Histidine kinase/HSP90-like ATPase" evidence="5">
    <location>
        <begin position="355"/>
        <end position="445"/>
    </location>
</feature>
<keyword evidence="2" id="KW-0418">Kinase</keyword>
<evidence type="ECO:0000313" key="8">
    <source>
        <dbReference type="Proteomes" id="UP000662818"/>
    </source>
</evidence>
<accession>A0ABX7PIT5</accession>
<proteinExistence type="predicted"/>
<evidence type="ECO:0000259" key="6">
    <source>
        <dbReference type="Pfam" id="PF07730"/>
    </source>
</evidence>
<dbReference type="EMBL" id="CP022295">
    <property type="protein sequence ID" value="QSR25753.1"/>
    <property type="molecule type" value="Genomic_DNA"/>
</dbReference>
<dbReference type="RefSeq" id="WP_207010045.1">
    <property type="nucleotide sequence ID" value="NZ_CP022295.1"/>
</dbReference>
<dbReference type="Gene3D" id="1.20.5.1930">
    <property type="match status" value="1"/>
</dbReference>
<dbReference type="PANTHER" id="PTHR24421">
    <property type="entry name" value="NITRATE/NITRITE SENSOR PROTEIN NARX-RELATED"/>
    <property type="match status" value="1"/>
</dbReference>
<keyword evidence="1" id="KW-0808">Transferase</keyword>
<sequence length="449" mass="48708">MSRRERRQAPVGGLGRRALVEFVFCALLSAAAVSVATLLVAQTMSERIAIRDAQARGEAFTNGVAAPLVTMGVRDGDPEAIADFDRVMQNRLTAGAIVHMKLWATDGTVLWSDETGLIGHTYELEESVRRQAGTSFAHAELSSLDEPENELENELDPDTGQLLEVYVGTRDADGRPMIFETYWSAERIHSDERRMFWTLAPLSLGSMGLLLILLLPLAFNLARNTSQHVRERNRVLKHALVAVDLERARIAQLLHDGVIQDLAGVGYALPSAASRLEHEPGLADAREIIDHATDLVRRDLVALRTLLVDIYPPSLGRGELATAIEELAATAERSGLEVTVAVHTDRPLDETSNRLAYRIVREGLLNIVKHAAATRASVDVWASGTTVEVAVRDDGPVPAAVTVTDPRSGHLGLRLLIDAVADHGGELTIGPAVDGGTLLRGSFPVQEQR</sequence>
<protein>
    <recommendedName>
        <fullName evidence="9">Signal transduction histidine kinase subgroup 3 dimerisation and phosphoacceptor domain-containing protein</fullName>
    </recommendedName>
</protein>
<dbReference type="Gene3D" id="3.30.565.10">
    <property type="entry name" value="Histidine kinase-like ATPase, C-terminal domain"/>
    <property type="match status" value="1"/>
</dbReference>
<keyword evidence="8" id="KW-1185">Reference proteome</keyword>
<dbReference type="SUPFAM" id="SSF55874">
    <property type="entry name" value="ATPase domain of HSP90 chaperone/DNA topoisomerase II/histidine kinase"/>
    <property type="match status" value="1"/>
</dbReference>
<feature type="transmembrane region" description="Helical" evidence="4">
    <location>
        <begin position="20"/>
        <end position="41"/>
    </location>
</feature>
<feature type="transmembrane region" description="Helical" evidence="4">
    <location>
        <begin position="196"/>
        <end position="219"/>
    </location>
</feature>
<dbReference type="InterPro" id="IPR036890">
    <property type="entry name" value="HATPase_C_sf"/>
</dbReference>
<dbReference type="InterPro" id="IPR050482">
    <property type="entry name" value="Sensor_HK_TwoCompSys"/>
</dbReference>
<evidence type="ECO:0000256" key="2">
    <source>
        <dbReference type="ARBA" id="ARBA00022777"/>
    </source>
</evidence>
<keyword evidence="4" id="KW-0472">Membrane</keyword>
<gene>
    <name evidence="7" type="ORF">CFH99_08975</name>
</gene>
<keyword evidence="4" id="KW-1133">Transmembrane helix</keyword>
<name>A0ABX7PIT5_9ACTN</name>
<dbReference type="Proteomes" id="UP000662818">
    <property type="component" value="Chromosome"/>
</dbReference>
<evidence type="ECO:0000256" key="4">
    <source>
        <dbReference type="SAM" id="Phobius"/>
    </source>
</evidence>
<evidence type="ECO:0008006" key="9">
    <source>
        <dbReference type="Google" id="ProtNLM"/>
    </source>
</evidence>
<keyword evidence="3" id="KW-0902">Two-component regulatory system</keyword>
<evidence type="ECO:0000259" key="5">
    <source>
        <dbReference type="Pfam" id="PF02518"/>
    </source>
</evidence>
<dbReference type="InterPro" id="IPR003594">
    <property type="entry name" value="HATPase_dom"/>
</dbReference>
<dbReference type="Pfam" id="PF02518">
    <property type="entry name" value="HATPase_c"/>
    <property type="match status" value="1"/>
</dbReference>
<dbReference type="CDD" id="cd16917">
    <property type="entry name" value="HATPase_UhpB-NarQ-NarX-like"/>
    <property type="match status" value="1"/>
</dbReference>
<dbReference type="Pfam" id="PF07730">
    <property type="entry name" value="HisKA_3"/>
    <property type="match status" value="1"/>
</dbReference>
<organism evidence="7 8">
    <name type="scientific">Nocardioides aromaticivorans</name>
    <dbReference type="NCBI Taxonomy" id="200618"/>
    <lineage>
        <taxon>Bacteria</taxon>
        <taxon>Bacillati</taxon>
        <taxon>Actinomycetota</taxon>
        <taxon>Actinomycetes</taxon>
        <taxon>Propionibacteriales</taxon>
        <taxon>Nocardioidaceae</taxon>
        <taxon>Nocardioides</taxon>
    </lineage>
</organism>